<gene>
    <name evidence="1" type="ORF">GCE9029_03716</name>
</gene>
<reference evidence="2" key="1">
    <citation type="submission" date="2016-02" db="EMBL/GenBank/DDBJ databases">
        <authorList>
            <person name="Rodrigo-Torres Lidia"/>
            <person name="Arahal R.David."/>
        </authorList>
    </citation>
    <scope>NUCLEOTIDE SEQUENCE [LARGE SCALE GENOMIC DNA]</scope>
    <source>
        <strain evidence="2">CECT 9029</strain>
    </source>
</reference>
<dbReference type="AlphaFoldDB" id="A0A128FAC8"/>
<sequence length="104" mass="11651">MIIFNIDSAALIGPLLKNNAFEQGIALYFNDGKSNRRVKSCREIHEEFEGNGMFTSVFMGFRLTFTDGQELHIHADSNQAAKLLGQPYQINNTASKDLVDWVLG</sequence>
<proteinExistence type="predicted"/>
<evidence type="ECO:0000313" key="2">
    <source>
        <dbReference type="Proteomes" id="UP000071641"/>
    </source>
</evidence>
<dbReference type="STRING" id="1796497.GCE9029_03716"/>
<dbReference type="EMBL" id="FIZX01000002">
    <property type="protein sequence ID" value="CZF83241.1"/>
    <property type="molecule type" value="Genomic_DNA"/>
</dbReference>
<dbReference type="RefSeq" id="WP_062665498.1">
    <property type="nucleotide sequence ID" value="NZ_FIZX01000002.1"/>
</dbReference>
<accession>A0A128FAC8</accession>
<dbReference type="OrthoDB" id="5905994at2"/>
<protein>
    <submittedName>
        <fullName evidence="1">Uncharacterized protein</fullName>
    </submittedName>
</protein>
<name>A0A128FAC8_9GAMM</name>
<dbReference type="Proteomes" id="UP000071641">
    <property type="component" value="Unassembled WGS sequence"/>
</dbReference>
<evidence type="ECO:0000313" key="1">
    <source>
        <dbReference type="EMBL" id="CZF83241.1"/>
    </source>
</evidence>
<organism evidence="1 2">
    <name type="scientific">Grimontia celer</name>
    <dbReference type="NCBI Taxonomy" id="1796497"/>
    <lineage>
        <taxon>Bacteria</taxon>
        <taxon>Pseudomonadati</taxon>
        <taxon>Pseudomonadota</taxon>
        <taxon>Gammaproteobacteria</taxon>
        <taxon>Vibrionales</taxon>
        <taxon>Vibrionaceae</taxon>
        <taxon>Grimontia</taxon>
    </lineage>
</organism>
<keyword evidence="2" id="KW-1185">Reference proteome</keyword>